<dbReference type="Proteomes" id="UP000515123">
    <property type="component" value="Linkage group 18"/>
</dbReference>
<reference evidence="2" key="2">
    <citation type="submission" date="2025-08" db="UniProtKB">
        <authorList>
            <consortium name="RefSeq"/>
        </authorList>
    </citation>
    <scope>IDENTIFICATION</scope>
    <source>
        <tissue evidence="2">Leaf</tissue>
    </source>
</reference>
<dbReference type="OrthoDB" id="7769065at2759"/>
<dbReference type="PANTHER" id="PTHR31257">
    <property type="entry name" value="RICIN B-LIKE LECTIN EULS3"/>
    <property type="match status" value="1"/>
</dbReference>
<dbReference type="GeneID" id="109723807"/>
<evidence type="ECO:0000313" key="2">
    <source>
        <dbReference type="RefSeq" id="XP_020107881.1"/>
    </source>
</evidence>
<dbReference type="Gene3D" id="2.80.10.50">
    <property type="match status" value="1"/>
</dbReference>
<gene>
    <name evidence="2" type="primary">LOC109723807</name>
</gene>
<proteinExistence type="predicted"/>
<dbReference type="PANTHER" id="PTHR31257:SF2">
    <property type="entry name" value="RICIN B-LIKE LECTIN EULS3"/>
    <property type="match status" value="1"/>
</dbReference>
<organism evidence="1 2">
    <name type="scientific">Ananas comosus</name>
    <name type="common">Pineapple</name>
    <name type="synonym">Ananas ananas</name>
    <dbReference type="NCBI Taxonomy" id="4615"/>
    <lineage>
        <taxon>Eukaryota</taxon>
        <taxon>Viridiplantae</taxon>
        <taxon>Streptophyta</taxon>
        <taxon>Embryophyta</taxon>
        <taxon>Tracheophyta</taxon>
        <taxon>Spermatophyta</taxon>
        <taxon>Magnoliopsida</taxon>
        <taxon>Liliopsida</taxon>
        <taxon>Poales</taxon>
        <taxon>Bromeliaceae</taxon>
        <taxon>Bromelioideae</taxon>
        <taxon>Ananas</taxon>
    </lineage>
</organism>
<protein>
    <submittedName>
        <fullName evidence="2">Ricin B-like lectin R40C1</fullName>
    </submittedName>
</protein>
<accession>A0A6P5GGU8</accession>
<reference evidence="1" key="1">
    <citation type="journal article" date="2015" name="Nat. Genet.">
        <title>The pineapple genome and the evolution of CAM photosynthesis.</title>
        <authorList>
            <person name="Ming R."/>
            <person name="VanBuren R."/>
            <person name="Wai C.M."/>
            <person name="Tang H."/>
            <person name="Schatz M.C."/>
            <person name="Bowers J.E."/>
            <person name="Lyons E."/>
            <person name="Wang M.L."/>
            <person name="Chen J."/>
            <person name="Biggers E."/>
            <person name="Zhang J."/>
            <person name="Huang L."/>
            <person name="Zhang L."/>
            <person name="Miao W."/>
            <person name="Zhang J."/>
            <person name="Ye Z."/>
            <person name="Miao C."/>
            <person name="Lin Z."/>
            <person name="Wang H."/>
            <person name="Zhou H."/>
            <person name="Yim W.C."/>
            <person name="Priest H.D."/>
            <person name="Zheng C."/>
            <person name="Woodhouse M."/>
            <person name="Edger P.P."/>
            <person name="Guyot R."/>
            <person name="Guo H.B."/>
            <person name="Guo H."/>
            <person name="Zheng G."/>
            <person name="Singh R."/>
            <person name="Sharma A."/>
            <person name="Min X."/>
            <person name="Zheng Y."/>
            <person name="Lee H."/>
            <person name="Gurtowski J."/>
            <person name="Sedlazeck F.J."/>
            <person name="Harkess A."/>
            <person name="McKain M.R."/>
            <person name="Liao Z."/>
            <person name="Fang J."/>
            <person name="Liu J."/>
            <person name="Zhang X."/>
            <person name="Zhang Q."/>
            <person name="Hu W."/>
            <person name="Qin Y."/>
            <person name="Wang K."/>
            <person name="Chen L.Y."/>
            <person name="Shirley N."/>
            <person name="Lin Y.R."/>
            <person name="Liu L.Y."/>
            <person name="Hernandez A.G."/>
            <person name="Wright C.L."/>
            <person name="Bulone V."/>
            <person name="Tuskan G.A."/>
            <person name="Heath K."/>
            <person name="Zee F."/>
            <person name="Moore P.H."/>
            <person name="Sunkar R."/>
            <person name="Leebens-Mack J.H."/>
            <person name="Mockler T."/>
            <person name="Bennetzen J.L."/>
            <person name="Freeling M."/>
            <person name="Sankoff D."/>
            <person name="Paterson A.H."/>
            <person name="Zhu X."/>
            <person name="Yang X."/>
            <person name="Smith J.A."/>
            <person name="Cushman J.C."/>
            <person name="Paull R.E."/>
            <person name="Yu Q."/>
        </authorList>
    </citation>
    <scope>NUCLEOTIDE SEQUENCE [LARGE SCALE GENOMIC DNA]</scope>
    <source>
        <strain evidence="1">cv. F153</strain>
    </source>
</reference>
<sequence length="300" mass="33581">MGFNPGDVGESDAKQMQQTISINKVENLYLGCCGSCSDPVEPIAAPTPTWWYDPRAHGPTVTIFCRRDANYSLTVRGDSVVLAPTDPEDDRQCWIKDNRVNSKVRDEEGHASFALVNKATGQAIKHSFGHGHPVRLIQYNPCYVDESVLWTESDNLIGGFREIRMVNNLDLHFDALTGFIEDGTTLGLFKTNNADNQRWKMVPYSTKEEGEKQFPTPAVDGNLTQLISNILSNLNSSSRTAYPLIPRYSTLNWYDDCTTRPTMRIFCRAGVRHSLAVRGENVVLEQANRESDYQASISPV</sequence>
<name>A0A6P5GGU8_ANACO</name>
<keyword evidence="1" id="KW-1185">Reference proteome</keyword>
<dbReference type="CDD" id="cd23431">
    <property type="entry name" value="beta-trefoil_Ricin_AtEULS3-like"/>
    <property type="match status" value="1"/>
</dbReference>
<dbReference type="InterPro" id="IPR035992">
    <property type="entry name" value="Ricin_B-like_lectins"/>
</dbReference>
<dbReference type="RefSeq" id="XP_020107881.1">
    <property type="nucleotide sequence ID" value="XM_020252292.1"/>
</dbReference>
<dbReference type="SUPFAM" id="SSF50370">
    <property type="entry name" value="Ricin B-like lectins"/>
    <property type="match status" value="1"/>
</dbReference>
<dbReference type="AlphaFoldDB" id="A0A6P5GGU8"/>
<dbReference type="InterPro" id="IPR040249">
    <property type="entry name" value="Ricin_B-like_lectin_EULS3-like"/>
</dbReference>
<evidence type="ECO:0000313" key="1">
    <source>
        <dbReference type="Proteomes" id="UP000515123"/>
    </source>
</evidence>